<sequence length="208" mass="23897">MLDLVKPLSHLEILRSHLSPCAMSFSIAAGEELSFSNEQGEQQCWYFKEGFLDIWRENNDIHVELLAAPVLLSLSGDPIPSPLNYKIVTKTNCTGFSLPVSRAMDVIDKQGLWKSFCHWQTYQMRWFEWRDAQFIGTSTYAQIRSTLLTMASWDIELRSQIGVINYIQTHTHISRSVIAEMLSALRKGNYIEMQKGKLIAVHKLPLNY</sequence>
<accession>A0A3R9GKB5</accession>
<dbReference type="AlphaFoldDB" id="A0A3R9GKB5"/>
<dbReference type="Pfam" id="PF15977">
    <property type="entry name" value="HTH_46"/>
    <property type="match status" value="1"/>
</dbReference>
<dbReference type="RefSeq" id="WP_125295312.1">
    <property type="nucleotide sequence ID" value="NZ_CP100494.1"/>
</dbReference>
<dbReference type="OrthoDB" id="6504476at2"/>
<name>A0A3R9GKB5_9ENTR</name>
<gene>
    <name evidence="2" type="ORF">EGT71_21150</name>
</gene>
<reference evidence="2 3" key="1">
    <citation type="submission" date="2018-10" db="EMBL/GenBank/DDBJ databases">
        <title>Transmission dynamics of multidrug resistant bacteria on intensive care unit surfaces.</title>
        <authorList>
            <person name="D'Souza A.W."/>
            <person name="Potter R.F."/>
            <person name="Wallace M."/>
            <person name="Shupe A."/>
            <person name="Patel S."/>
            <person name="Sun S."/>
            <person name="Gul D."/>
            <person name="Kwon J.H."/>
            <person name="Andleeb S."/>
            <person name="Burnham C.-A.D."/>
            <person name="Dantas G."/>
        </authorList>
    </citation>
    <scope>NUCLEOTIDE SEQUENCE [LARGE SCALE GENOMIC DNA]</scope>
    <source>
        <strain evidence="2 3">AS_373</strain>
    </source>
</reference>
<protein>
    <recommendedName>
        <fullName evidence="1">IprA winged helix-turn-helix domain-containing protein</fullName>
    </recommendedName>
</protein>
<evidence type="ECO:0000313" key="2">
    <source>
        <dbReference type="EMBL" id="RSE22350.1"/>
    </source>
</evidence>
<dbReference type="EMBL" id="RHXB01000018">
    <property type="protein sequence ID" value="RSE22350.1"/>
    <property type="molecule type" value="Genomic_DNA"/>
</dbReference>
<feature type="domain" description="IprA winged helix-turn-helix" evidence="1">
    <location>
        <begin position="139"/>
        <end position="205"/>
    </location>
</feature>
<proteinExistence type="predicted"/>
<organism evidence="2 3">
    <name type="scientific">Atlantibacter subterraneus</name>
    <dbReference type="NCBI Taxonomy" id="255519"/>
    <lineage>
        <taxon>Bacteria</taxon>
        <taxon>Pseudomonadati</taxon>
        <taxon>Pseudomonadota</taxon>
        <taxon>Gammaproteobacteria</taxon>
        <taxon>Enterobacterales</taxon>
        <taxon>Enterobacteriaceae</taxon>
        <taxon>Atlantibacter</taxon>
    </lineage>
</organism>
<dbReference type="InterPro" id="IPR041687">
    <property type="entry name" value="HTH_46"/>
</dbReference>
<dbReference type="Proteomes" id="UP000275331">
    <property type="component" value="Unassembled WGS sequence"/>
</dbReference>
<evidence type="ECO:0000259" key="1">
    <source>
        <dbReference type="Pfam" id="PF15977"/>
    </source>
</evidence>
<evidence type="ECO:0000313" key="3">
    <source>
        <dbReference type="Proteomes" id="UP000275331"/>
    </source>
</evidence>
<dbReference type="GeneID" id="84663733"/>
<comment type="caution">
    <text evidence="2">The sequence shown here is derived from an EMBL/GenBank/DDBJ whole genome shotgun (WGS) entry which is preliminary data.</text>
</comment>